<protein>
    <submittedName>
        <fullName evidence="2">DUF3017 domain-containing protein</fullName>
    </submittedName>
</protein>
<dbReference type="EMBL" id="RIBZ01000798">
    <property type="protein sequence ID" value="RNF90105.1"/>
    <property type="molecule type" value="Genomic_DNA"/>
</dbReference>
<feature type="transmembrane region" description="Helical" evidence="1">
    <location>
        <begin position="94"/>
        <end position="114"/>
    </location>
</feature>
<dbReference type="InterPro" id="IPR021385">
    <property type="entry name" value="DUF3017"/>
</dbReference>
<feature type="transmembrane region" description="Helical" evidence="1">
    <location>
        <begin position="40"/>
        <end position="58"/>
    </location>
</feature>
<accession>A0A3M8TAR6</accession>
<dbReference type="Pfam" id="PF11222">
    <property type="entry name" value="DUF3017"/>
    <property type="match status" value="1"/>
</dbReference>
<organism evidence="2 3">
    <name type="scientific">Streptomyces botrytidirepellens</name>
    <dbReference type="NCBI Taxonomy" id="2486417"/>
    <lineage>
        <taxon>Bacteria</taxon>
        <taxon>Bacillati</taxon>
        <taxon>Actinomycetota</taxon>
        <taxon>Actinomycetes</taxon>
        <taxon>Kitasatosporales</taxon>
        <taxon>Streptomycetaceae</taxon>
        <taxon>Streptomyces</taxon>
    </lineage>
</organism>
<sequence length="134" mass="14280">MPGLLLRKSRRFPLITRDTARPQGGGRAAPGSAPATARQWPFLAVVGGVALGLLIVSLDGFRLGTALIGLSLLAGAALRWALPEVGMLAVRSRFTDLLTYGGLGAVILLLSLMVQPDPWIKLPFLQDVVHFTVR</sequence>
<evidence type="ECO:0000256" key="1">
    <source>
        <dbReference type="SAM" id="Phobius"/>
    </source>
</evidence>
<keyword evidence="1" id="KW-1133">Transmembrane helix</keyword>
<evidence type="ECO:0000313" key="2">
    <source>
        <dbReference type="EMBL" id="RNF90105.1"/>
    </source>
</evidence>
<comment type="caution">
    <text evidence="2">The sequence shown here is derived from an EMBL/GenBank/DDBJ whole genome shotgun (WGS) entry which is preliminary data.</text>
</comment>
<reference evidence="2 3" key="1">
    <citation type="submission" date="2018-11" db="EMBL/GenBank/DDBJ databases">
        <title>The Potential of Streptomyces as Biocontrol Agents against the Tomato grey mould, Botrytis cinerea (Gray mold) Frontiers in Microbiology.</title>
        <authorList>
            <person name="Li D."/>
        </authorList>
    </citation>
    <scope>NUCLEOTIDE SEQUENCE [LARGE SCALE GENOMIC DNA]</scope>
    <source>
        <strain evidence="2 3">NEAU-LD23</strain>
    </source>
</reference>
<keyword evidence="1" id="KW-0812">Transmembrane</keyword>
<proteinExistence type="predicted"/>
<feature type="transmembrane region" description="Helical" evidence="1">
    <location>
        <begin position="64"/>
        <end position="82"/>
    </location>
</feature>
<keyword evidence="3" id="KW-1185">Reference proteome</keyword>
<evidence type="ECO:0000313" key="3">
    <source>
        <dbReference type="Proteomes" id="UP000275401"/>
    </source>
</evidence>
<name>A0A3M8TAR6_9ACTN</name>
<dbReference type="Proteomes" id="UP000275401">
    <property type="component" value="Unassembled WGS sequence"/>
</dbReference>
<keyword evidence="1" id="KW-0472">Membrane</keyword>
<dbReference type="AlphaFoldDB" id="A0A3M8TAR6"/>
<gene>
    <name evidence="2" type="ORF">EEJ42_40920</name>
</gene>